<comment type="caution">
    <text evidence="2">The sequence shown here is derived from an EMBL/GenBank/DDBJ whole genome shotgun (WGS) entry which is preliminary data.</text>
</comment>
<dbReference type="EMBL" id="BAABIB010000010">
    <property type="protein sequence ID" value="GAA5152193.1"/>
    <property type="molecule type" value="Genomic_DNA"/>
</dbReference>
<feature type="compositionally biased region" description="Basic and acidic residues" evidence="1">
    <location>
        <begin position="103"/>
        <end position="115"/>
    </location>
</feature>
<organism evidence="2 3">
    <name type="scientific">Amycolatopsis dongchuanensis</name>
    <dbReference type="NCBI Taxonomy" id="1070866"/>
    <lineage>
        <taxon>Bacteria</taxon>
        <taxon>Bacillati</taxon>
        <taxon>Actinomycetota</taxon>
        <taxon>Actinomycetes</taxon>
        <taxon>Pseudonocardiales</taxon>
        <taxon>Pseudonocardiaceae</taxon>
        <taxon>Amycolatopsis</taxon>
    </lineage>
</organism>
<feature type="region of interest" description="Disordered" evidence="1">
    <location>
        <begin position="1"/>
        <end position="20"/>
    </location>
</feature>
<name>A0ABP9PZ32_9PSEU</name>
<accession>A0ABP9PZ32</accession>
<evidence type="ECO:0000313" key="2">
    <source>
        <dbReference type="EMBL" id="GAA5152193.1"/>
    </source>
</evidence>
<keyword evidence="3" id="KW-1185">Reference proteome</keyword>
<reference evidence="3" key="1">
    <citation type="journal article" date="2019" name="Int. J. Syst. Evol. Microbiol.">
        <title>The Global Catalogue of Microorganisms (GCM) 10K type strain sequencing project: providing services to taxonomists for standard genome sequencing and annotation.</title>
        <authorList>
            <consortium name="The Broad Institute Genomics Platform"/>
            <consortium name="The Broad Institute Genome Sequencing Center for Infectious Disease"/>
            <person name="Wu L."/>
            <person name="Ma J."/>
        </authorList>
    </citation>
    <scope>NUCLEOTIDE SEQUENCE [LARGE SCALE GENOMIC DNA]</scope>
    <source>
        <strain evidence="3">JCM 18054</strain>
    </source>
</reference>
<evidence type="ECO:0000256" key="1">
    <source>
        <dbReference type="SAM" id="MobiDB-lite"/>
    </source>
</evidence>
<protein>
    <submittedName>
        <fullName evidence="2">Uncharacterized protein</fullName>
    </submittedName>
</protein>
<feature type="region of interest" description="Disordered" evidence="1">
    <location>
        <begin position="103"/>
        <end position="150"/>
    </location>
</feature>
<proteinExistence type="predicted"/>
<sequence>MFLVRDVGAPGESLATSGGGLADERVETVRSTSHHGHPCAESGRRQRDLHAARLLPTRLGLSPEDLLTTPAARPTMPTFREYIPIVSAAVTDDTRRVYGSYRNRIDAHGGHRPLDEPTPSESNSWPSTWRSTSFRGAMPAADGEAVWAER</sequence>
<dbReference type="Proteomes" id="UP001500192">
    <property type="component" value="Unassembled WGS sequence"/>
</dbReference>
<feature type="compositionally biased region" description="Polar residues" evidence="1">
    <location>
        <begin position="119"/>
        <end position="134"/>
    </location>
</feature>
<gene>
    <name evidence="2" type="ORF">GCM10023214_03810</name>
</gene>
<evidence type="ECO:0000313" key="3">
    <source>
        <dbReference type="Proteomes" id="UP001500192"/>
    </source>
</evidence>